<dbReference type="Pfam" id="PF13181">
    <property type="entry name" value="TPR_8"/>
    <property type="match status" value="1"/>
</dbReference>
<sequence>VKAKQNFNPDQKVINHLLDLNKKRELLVLEKELIFHLKEFQDSPFLHNLLGVTLSKQGRIEESLGHFNQAIKGAEKKSVYLINLAISLSKMDRVDEAINAFTRSIDLDGSNFKAHFLLG</sequence>
<name>A0A382ZLV9_9ZZZZ</name>
<dbReference type="PROSITE" id="PS50005">
    <property type="entry name" value="TPR"/>
    <property type="match status" value="1"/>
</dbReference>
<feature type="non-terminal residue" evidence="1">
    <location>
        <position position="1"/>
    </location>
</feature>
<protein>
    <submittedName>
        <fullName evidence="1">Uncharacterized protein</fullName>
    </submittedName>
</protein>
<dbReference type="Gene3D" id="1.25.40.10">
    <property type="entry name" value="Tetratricopeptide repeat domain"/>
    <property type="match status" value="1"/>
</dbReference>
<evidence type="ECO:0000313" key="1">
    <source>
        <dbReference type="EMBL" id="SVD96537.1"/>
    </source>
</evidence>
<dbReference type="SMART" id="SM00028">
    <property type="entry name" value="TPR"/>
    <property type="match status" value="2"/>
</dbReference>
<dbReference type="EMBL" id="UINC01185032">
    <property type="protein sequence ID" value="SVD96537.1"/>
    <property type="molecule type" value="Genomic_DNA"/>
</dbReference>
<gene>
    <name evidence="1" type="ORF">METZ01_LOCUS449391</name>
</gene>
<dbReference type="AlphaFoldDB" id="A0A382ZLV9"/>
<organism evidence="1">
    <name type="scientific">marine metagenome</name>
    <dbReference type="NCBI Taxonomy" id="408172"/>
    <lineage>
        <taxon>unclassified sequences</taxon>
        <taxon>metagenomes</taxon>
        <taxon>ecological metagenomes</taxon>
    </lineage>
</organism>
<reference evidence="1" key="1">
    <citation type="submission" date="2018-05" db="EMBL/GenBank/DDBJ databases">
        <authorList>
            <person name="Lanie J.A."/>
            <person name="Ng W.-L."/>
            <person name="Kazmierczak K.M."/>
            <person name="Andrzejewski T.M."/>
            <person name="Davidsen T.M."/>
            <person name="Wayne K.J."/>
            <person name="Tettelin H."/>
            <person name="Glass J.I."/>
            <person name="Rusch D."/>
            <person name="Podicherti R."/>
            <person name="Tsui H.-C.T."/>
            <person name="Winkler M.E."/>
        </authorList>
    </citation>
    <scope>NUCLEOTIDE SEQUENCE</scope>
</reference>
<dbReference type="SUPFAM" id="SSF48452">
    <property type="entry name" value="TPR-like"/>
    <property type="match status" value="1"/>
</dbReference>
<feature type="non-terminal residue" evidence="1">
    <location>
        <position position="119"/>
    </location>
</feature>
<accession>A0A382ZLV9</accession>
<dbReference type="InterPro" id="IPR011990">
    <property type="entry name" value="TPR-like_helical_dom_sf"/>
</dbReference>
<dbReference type="InterPro" id="IPR019734">
    <property type="entry name" value="TPR_rpt"/>
</dbReference>
<proteinExistence type="predicted"/>